<dbReference type="AlphaFoldDB" id="A0A5D3KJA6"/>
<organism evidence="1 2">
    <name type="scientific">Bradyrhizobium rifense</name>
    <dbReference type="NCBI Taxonomy" id="515499"/>
    <lineage>
        <taxon>Bacteria</taxon>
        <taxon>Pseudomonadati</taxon>
        <taxon>Pseudomonadota</taxon>
        <taxon>Alphaproteobacteria</taxon>
        <taxon>Hyphomicrobiales</taxon>
        <taxon>Nitrobacteraceae</taxon>
        <taxon>Bradyrhizobium</taxon>
    </lineage>
</organism>
<accession>A0A5D3KJA6</accession>
<dbReference type="OrthoDB" id="8256220at2"/>
<keyword evidence="2" id="KW-1185">Reference proteome</keyword>
<reference evidence="1 2" key="1">
    <citation type="submission" date="2019-08" db="EMBL/GenBank/DDBJ databases">
        <title>Bradyrhizobium hipponensis sp. nov., a rhizobium isolated from a Lupinus angustifolius root nodule in Tunisia.</title>
        <authorList>
            <person name="Off K."/>
            <person name="Rejili M."/>
            <person name="Mars M."/>
            <person name="Brachmann A."/>
            <person name="Marin M."/>
        </authorList>
    </citation>
    <scope>NUCLEOTIDE SEQUENCE [LARGE SCALE GENOMIC DNA]</scope>
    <source>
        <strain evidence="1 2">CTAW71</strain>
    </source>
</reference>
<comment type="caution">
    <text evidence="1">The sequence shown here is derived from an EMBL/GenBank/DDBJ whole genome shotgun (WGS) entry which is preliminary data.</text>
</comment>
<dbReference type="EMBL" id="VSSS01000044">
    <property type="protein sequence ID" value="TYL91485.1"/>
    <property type="molecule type" value="Genomic_DNA"/>
</dbReference>
<proteinExistence type="predicted"/>
<protein>
    <submittedName>
        <fullName evidence="1">Uncharacterized protein</fullName>
    </submittedName>
</protein>
<sequence length="59" mass="6978">MVVSTIMELMRLTRIELCDLAVKITNRLPDYPETSQAYVTARETLSNIRRIRARRDPNW</sequence>
<dbReference type="Proteomes" id="UP000324758">
    <property type="component" value="Unassembled WGS sequence"/>
</dbReference>
<name>A0A5D3KJA6_9BRAD</name>
<evidence type="ECO:0000313" key="2">
    <source>
        <dbReference type="Proteomes" id="UP000324758"/>
    </source>
</evidence>
<dbReference type="RefSeq" id="WP_148775425.1">
    <property type="nucleotide sequence ID" value="NZ_VSSS01000044.1"/>
</dbReference>
<gene>
    <name evidence="1" type="ORF">FXB40_28370</name>
</gene>
<evidence type="ECO:0000313" key="1">
    <source>
        <dbReference type="EMBL" id="TYL91485.1"/>
    </source>
</evidence>